<keyword evidence="3" id="KW-0285">Flavoprotein</keyword>
<keyword evidence="9" id="KW-1185">Reference proteome</keyword>
<evidence type="ECO:0000256" key="4">
    <source>
        <dbReference type="ARBA" id="ARBA00022643"/>
    </source>
</evidence>
<reference evidence="8" key="1">
    <citation type="submission" date="2013-05" db="EMBL/GenBank/DDBJ databases">
        <title>Genome assembly of Cystobacter fuscus DSM 2262.</title>
        <authorList>
            <person name="Sharma G."/>
            <person name="Khatri I."/>
            <person name="Kaur C."/>
            <person name="Mayilraj S."/>
            <person name="Subramanian S."/>
        </authorList>
    </citation>
    <scope>NUCLEOTIDE SEQUENCE [LARGE SCALE GENOMIC DNA]</scope>
    <source>
        <strain evidence="8">DSM 2262</strain>
    </source>
</reference>
<evidence type="ECO:0000313" key="8">
    <source>
        <dbReference type="EMBL" id="EPX54988.1"/>
    </source>
</evidence>
<dbReference type="InterPro" id="IPR029479">
    <property type="entry name" value="Nitroreductase"/>
</dbReference>
<keyword evidence="4" id="KW-0288">FMN</keyword>
<dbReference type="EMBL" id="ANAH02000075">
    <property type="protein sequence ID" value="EPX54988.1"/>
    <property type="molecule type" value="Genomic_DNA"/>
</dbReference>
<name>S9QF58_CYSF2</name>
<evidence type="ECO:0000256" key="5">
    <source>
        <dbReference type="ARBA" id="ARBA00023002"/>
    </source>
</evidence>
<evidence type="ECO:0000313" key="9">
    <source>
        <dbReference type="Proteomes" id="UP000011682"/>
    </source>
</evidence>
<feature type="domain" description="Nitroreductase" evidence="7">
    <location>
        <begin position="28"/>
        <end position="217"/>
    </location>
</feature>
<evidence type="ECO:0000256" key="6">
    <source>
        <dbReference type="SAM" id="MobiDB-lite"/>
    </source>
</evidence>
<dbReference type="PANTHER" id="PTHR43673">
    <property type="entry name" value="NAD(P)H NITROREDUCTASE YDGI-RELATED"/>
    <property type="match status" value="1"/>
</dbReference>
<comment type="caution">
    <text evidence="8">The sequence shown here is derived from an EMBL/GenBank/DDBJ whole genome shotgun (WGS) entry which is preliminary data.</text>
</comment>
<evidence type="ECO:0000256" key="1">
    <source>
        <dbReference type="ARBA" id="ARBA00001917"/>
    </source>
</evidence>
<sequence length="242" mass="26633">MSITALSTNGLVESNGGPSQTLSFEETVRTRRSFRQFLPTPVPDAQILQVLEDAQRSPSNCNTQPWNTHIVSGERIAGLGRLLTAENEAQRFTPDFTFDMECFYGAYGERRRAHGKTFYEAMGVAREDRAGRDKASASNYSFFGAPHAALLFMPSFGDNVRVAGDIGMYGQTFLLSLAARGLGGIPQTSIGFFAQTIREYLGISDELKLMFAISFGYPDYSAPVNGIRMGRVPVSESVTFHR</sequence>
<protein>
    <submittedName>
        <fullName evidence="8">NADH dehydrogenase</fullName>
    </submittedName>
</protein>
<keyword evidence="5" id="KW-0560">Oxidoreductase</keyword>
<dbReference type="SUPFAM" id="SSF55469">
    <property type="entry name" value="FMN-dependent nitroreductase-like"/>
    <property type="match status" value="1"/>
</dbReference>
<dbReference type="eggNOG" id="COG0778">
    <property type="taxonomic scope" value="Bacteria"/>
</dbReference>
<dbReference type="Gene3D" id="3.40.109.10">
    <property type="entry name" value="NADH Oxidase"/>
    <property type="match status" value="1"/>
</dbReference>
<dbReference type="GO" id="GO:0016491">
    <property type="term" value="F:oxidoreductase activity"/>
    <property type="evidence" value="ECO:0007669"/>
    <property type="project" value="UniProtKB-KW"/>
</dbReference>
<evidence type="ECO:0000256" key="2">
    <source>
        <dbReference type="ARBA" id="ARBA00007118"/>
    </source>
</evidence>
<feature type="region of interest" description="Disordered" evidence="6">
    <location>
        <begin position="1"/>
        <end position="23"/>
    </location>
</feature>
<dbReference type="InterPro" id="IPR000415">
    <property type="entry name" value="Nitroreductase-like"/>
</dbReference>
<accession>S9QF58</accession>
<dbReference type="OrthoDB" id="9798230at2"/>
<evidence type="ECO:0000259" key="7">
    <source>
        <dbReference type="Pfam" id="PF00881"/>
    </source>
</evidence>
<dbReference type="CDD" id="cd02136">
    <property type="entry name" value="PnbA_NfnB-like"/>
    <property type="match status" value="1"/>
</dbReference>
<evidence type="ECO:0000256" key="3">
    <source>
        <dbReference type="ARBA" id="ARBA00022630"/>
    </source>
</evidence>
<comment type="similarity">
    <text evidence="2">Belongs to the nitroreductase family.</text>
</comment>
<dbReference type="Pfam" id="PF00881">
    <property type="entry name" value="Nitroreductase"/>
    <property type="match status" value="1"/>
</dbReference>
<gene>
    <name evidence="8" type="ORF">D187_009727</name>
</gene>
<organism evidence="8 9">
    <name type="scientific">Cystobacter fuscus (strain ATCC 25194 / DSM 2262 / NBRC 100088 / M29)</name>
    <dbReference type="NCBI Taxonomy" id="1242864"/>
    <lineage>
        <taxon>Bacteria</taxon>
        <taxon>Pseudomonadati</taxon>
        <taxon>Myxococcota</taxon>
        <taxon>Myxococcia</taxon>
        <taxon>Myxococcales</taxon>
        <taxon>Cystobacterineae</taxon>
        <taxon>Archangiaceae</taxon>
        <taxon>Cystobacter</taxon>
    </lineage>
</organism>
<dbReference type="AlphaFoldDB" id="S9QF58"/>
<dbReference type="RefSeq" id="WP_002632018.1">
    <property type="nucleotide sequence ID" value="NZ_ANAH02000075.1"/>
</dbReference>
<comment type="cofactor">
    <cofactor evidence="1">
        <name>FMN</name>
        <dbReference type="ChEBI" id="CHEBI:58210"/>
    </cofactor>
</comment>
<proteinExistence type="inferred from homology"/>
<dbReference type="PANTHER" id="PTHR43673:SF2">
    <property type="entry name" value="NITROREDUCTASE"/>
    <property type="match status" value="1"/>
</dbReference>
<dbReference type="Proteomes" id="UP000011682">
    <property type="component" value="Unassembled WGS sequence"/>
</dbReference>